<dbReference type="PANTHER" id="PTHR39190">
    <property type="entry name" value="FLAGELLAR ASSEMBLY FACTOR FLIW"/>
    <property type="match status" value="1"/>
</dbReference>
<comment type="function">
    <text evidence="4">Acts as an anti-CsrA protein, binds CsrA and prevents it from repressing translation of its target genes, one of which is flagellin. Binds to flagellin and participates in the assembly of the flagellum.</text>
</comment>
<dbReference type="Proteomes" id="UP000199444">
    <property type="component" value="Unassembled WGS sequence"/>
</dbReference>
<keyword evidence="5" id="KW-0282">Flagellum</keyword>
<dbReference type="GO" id="GO:0005737">
    <property type="term" value="C:cytoplasm"/>
    <property type="evidence" value="ECO:0007669"/>
    <property type="project" value="UniProtKB-SubCell"/>
</dbReference>
<dbReference type="Pfam" id="PF02623">
    <property type="entry name" value="FliW"/>
    <property type="match status" value="1"/>
</dbReference>
<dbReference type="STRING" id="553311.SAMN05216231_1154"/>
<keyword evidence="5" id="KW-0966">Cell projection</keyword>
<evidence type="ECO:0000256" key="2">
    <source>
        <dbReference type="ARBA" id="ARBA00022795"/>
    </source>
</evidence>
<keyword evidence="1 4" id="KW-0963">Cytoplasm</keyword>
<dbReference type="GO" id="GO:0044780">
    <property type="term" value="P:bacterial-type flagellum assembly"/>
    <property type="evidence" value="ECO:0007669"/>
    <property type="project" value="UniProtKB-UniRule"/>
</dbReference>
<gene>
    <name evidence="4" type="primary">fliW</name>
    <name evidence="5" type="ORF">SAMN05216231_1154</name>
</gene>
<comment type="similarity">
    <text evidence="4">Belongs to the FliW family.</text>
</comment>
<evidence type="ECO:0000256" key="3">
    <source>
        <dbReference type="ARBA" id="ARBA00022845"/>
    </source>
</evidence>
<evidence type="ECO:0000313" key="5">
    <source>
        <dbReference type="EMBL" id="SDQ25233.1"/>
    </source>
</evidence>
<dbReference type="PANTHER" id="PTHR39190:SF1">
    <property type="entry name" value="FLAGELLAR ASSEMBLY FACTOR FLIW"/>
    <property type="match status" value="1"/>
</dbReference>
<dbReference type="Gene3D" id="2.30.290.10">
    <property type="entry name" value="BH3618-like"/>
    <property type="match status" value="1"/>
</dbReference>
<evidence type="ECO:0000313" key="6">
    <source>
        <dbReference type="Proteomes" id="UP000199444"/>
    </source>
</evidence>
<proteinExistence type="inferred from homology"/>
<accession>A0A1H0ZCU4</accession>
<keyword evidence="6" id="KW-1185">Reference proteome</keyword>
<dbReference type="GO" id="GO:0006417">
    <property type="term" value="P:regulation of translation"/>
    <property type="evidence" value="ECO:0007669"/>
    <property type="project" value="UniProtKB-KW"/>
</dbReference>
<comment type="subcellular location">
    <subcellularLocation>
        <location evidence="4">Cytoplasm</location>
    </subcellularLocation>
</comment>
<dbReference type="NCBIfam" id="NF009793">
    <property type="entry name" value="PRK13285.1-1"/>
    <property type="match status" value="1"/>
</dbReference>
<dbReference type="SUPFAM" id="SSF141457">
    <property type="entry name" value="BH3618-like"/>
    <property type="match status" value="1"/>
</dbReference>
<keyword evidence="3 4" id="KW-0810">Translation regulation</keyword>
<sequence>MKIETKYLGDMEIVDSRVIQFPSGLPGFIDETKFVLLDLPDNASFQIMQSIITPSIAFIVTNPYQFYQNYVIDLDEGIIDNLQIEDDKDVIVLVIVTVKDPFNTSTINLKAPIIINSQTKQGKQYILNMDEYPSKAAIAPSASSTGKGE</sequence>
<protein>
    <recommendedName>
        <fullName evidence="4">Flagellar assembly factor FliW</fullName>
    </recommendedName>
</protein>
<evidence type="ECO:0000256" key="4">
    <source>
        <dbReference type="HAMAP-Rule" id="MF_01185"/>
    </source>
</evidence>
<comment type="subunit">
    <text evidence="4">Interacts with translational regulator CsrA and flagellin(s).</text>
</comment>
<organism evidence="5 6">
    <name type="scientific">Virgibacillus salinus</name>
    <dbReference type="NCBI Taxonomy" id="553311"/>
    <lineage>
        <taxon>Bacteria</taxon>
        <taxon>Bacillati</taxon>
        <taxon>Bacillota</taxon>
        <taxon>Bacilli</taxon>
        <taxon>Bacillales</taxon>
        <taxon>Bacillaceae</taxon>
        <taxon>Virgibacillus</taxon>
    </lineage>
</organism>
<keyword evidence="4" id="KW-0143">Chaperone</keyword>
<dbReference type="EMBL" id="FNKD01000001">
    <property type="protein sequence ID" value="SDQ25233.1"/>
    <property type="molecule type" value="Genomic_DNA"/>
</dbReference>
<keyword evidence="2 4" id="KW-1005">Bacterial flagellum biogenesis</keyword>
<dbReference type="InterPro" id="IPR003775">
    <property type="entry name" value="Flagellar_assembly_factor_FliW"/>
</dbReference>
<keyword evidence="5" id="KW-0969">Cilium</keyword>
<name>A0A1H0ZCU4_9BACI</name>
<reference evidence="5 6" key="1">
    <citation type="submission" date="2016-10" db="EMBL/GenBank/DDBJ databases">
        <authorList>
            <person name="de Groot N.N."/>
        </authorList>
    </citation>
    <scope>NUCLEOTIDE SEQUENCE [LARGE SCALE GENOMIC DNA]</scope>
    <source>
        <strain evidence="5 6">CGMCC 1.10449</strain>
    </source>
</reference>
<dbReference type="HAMAP" id="MF_01185">
    <property type="entry name" value="FliW"/>
    <property type="match status" value="1"/>
</dbReference>
<dbReference type="RefSeq" id="WP_092491968.1">
    <property type="nucleotide sequence ID" value="NZ_FNKD01000001.1"/>
</dbReference>
<dbReference type="AlphaFoldDB" id="A0A1H0ZCU4"/>
<dbReference type="InterPro" id="IPR024046">
    <property type="entry name" value="Flagellar_assmbl_FliW_dom_sf"/>
</dbReference>
<evidence type="ECO:0000256" key="1">
    <source>
        <dbReference type="ARBA" id="ARBA00022490"/>
    </source>
</evidence>